<dbReference type="Proteomes" id="UP000179467">
    <property type="component" value="Unassembled WGS sequence"/>
</dbReference>
<dbReference type="SUPFAM" id="SSF75169">
    <property type="entry name" value="DsrEFH-like"/>
    <property type="match status" value="1"/>
</dbReference>
<evidence type="ECO:0000313" key="1">
    <source>
        <dbReference type="EMBL" id="OHT19190.1"/>
    </source>
</evidence>
<dbReference type="OrthoDB" id="7567342at2"/>
<dbReference type="AlphaFoldDB" id="A0A1S1HFA0"/>
<dbReference type="InterPro" id="IPR027396">
    <property type="entry name" value="DsrEFH-like"/>
</dbReference>
<protein>
    <submittedName>
        <fullName evidence="1">Uncharacterized protein</fullName>
    </submittedName>
</protein>
<keyword evidence="2" id="KW-1185">Reference proteome</keyword>
<gene>
    <name evidence="1" type="ORF">BHE75_01173</name>
</gene>
<sequence length="128" mass="12979">MTSPPAAAPTGLTIVVATADGERFRTALMMALAQTALGGTARLFLQEGAVALLLPDEVAEDAARYAAAGLPTRAAIFADALDAGVAITACQSGLALIGATAGRFDPRIEWGGMIGLLQSLGQDRLVVI</sequence>
<proteinExistence type="predicted"/>
<comment type="caution">
    <text evidence="1">The sequence shown here is derived from an EMBL/GenBank/DDBJ whole genome shotgun (WGS) entry which is preliminary data.</text>
</comment>
<dbReference type="RefSeq" id="WP_070933044.1">
    <property type="nucleotide sequence ID" value="NZ_MIPT01000001.1"/>
</dbReference>
<dbReference type="EMBL" id="MIPT01000001">
    <property type="protein sequence ID" value="OHT19190.1"/>
    <property type="molecule type" value="Genomic_DNA"/>
</dbReference>
<accession>A0A1S1HFA0</accession>
<evidence type="ECO:0000313" key="2">
    <source>
        <dbReference type="Proteomes" id="UP000179467"/>
    </source>
</evidence>
<reference evidence="1 2" key="1">
    <citation type="submission" date="2016-09" db="EMBL/GenBank/DDBJ databases">
        <title>Metabolic pathway, cell adaptation mechanisms and a novel monoxygenase revealed through proteogenomic-transcription analysis of a Sphingomonas haloaromaticamans strain degrading the fungicide ortho-phenylphenol.</title>
        <authorList>
            <person name="Perruchon C."/>
            <person name="Papadopoulou E.S."/>
            <person name="Rousidou C."/>
            <person name="Vasileiadis S."/>
            <person name="Tanou G."/>
            <person name="Amoutzias G."/>
            <person name="Molassiotis A."/>
            <person name="Karpouzas D.G."/>
        </authorList>
    </citation>
    <scope>NUCLEOTIDE SEQUENCE [LARGE SCALE GENOMIC DNA]</scope>
    <source>
        <strain evidence="1 2">P3</strain>
    </source>
</reference>
<dbReference type="Gene3D" id="3.40.1260.10">
    <property type="entry name" value="DsrEFH-like"/>
    <property type="match status" value="1"/>
</dbReference>
<name>A0A1S1HFA0_9SPHN</name>
<organism evidence="1 2">
    <name type="scientific">Edaphosphingomonas haloaromaticamans</name>
    <dbReference type="NCBI Taxonomy" id="653954"/>
    <lineage>
        <taxon>Bacteria</taxon>
        <taxon>Pseudomonadati</taxon>
        <taxon>Pseudomonadota</taxon>
        <taxon>Alphaproteobacteria</taxon>
        <taxon>Sphingomonadales</taxon>
        <taxon>Rhizorhabdaceae</taxon>
        <taxon>Edaphosphingomonas</taxon>
    </lineage>
</organism>